<accession>A0A645CYH0</accession>
<dbReference type="PROSITE" id="PS50994">
    <property type="entry name" value="INTEGRASE"/>
    <property type="match status" value="1"/>
</dbReference>
<dbReference type="PANTHER" id="PTHR10948">
    <property type="entry name" value="TRANSPOSASE"/>
    <property type="match status" value="1"/>
</dbReference>
<evidence type="ECO:0000256" key="1">
    <source>
        <dbReference type="ARBA" id="ARBA00023172"/>
    </source>
</evidence>
<dbReference type="AlphaFoldDB" id="A0A645CYH0"/>
<dbReference type="InterPro" id="IPR036397">
    <property type="entry name" value="RNaseH_sf"/>
</dbReference>
<dbReference type="GO" id="GO:0015074">
    <property type="term" value="P:DNA integration"/>
    <property type="evidence" value="ECO:0007669"/>
    <property type="project" value="InterPro"/>
</dbReference>
<name>A0A645CYH0_9ZZZZ</name>
<dbReference type="PANTHER" id="PTHR10948:SF23">
    <property type="entry name" value="TRANSPOSASE INSI FOR INSERTION SEQUENCE ELEMENT IS30A-RELATED"/>
    <property type="match status" value="1"/>
</dbReference>
<dbReference type="InterPro" id="IPR053392">
    <property type="entry name" value="Transposase_IS30-like"/>
</dbReference>
<sequence length="319" mass="36236">MGLSYRAIARKVNCAHGTVQNELKRGTPPRKSRKGRAPGYSAKLGQSVYKSNRARCRKRHSIIRCSKFVAFVVEMVRKHRWSLDACVGYARLHNLFRDDEMVCTKTLYNELEAGNLPLTVFEAPDVLKRRVSNGKSRVNKCPKGRSIEERPAEVAARAEQGHWEADTVVGLRNGKEAVVFSLVERVTDNYIAMRIPSKTSEAVQAAMQALHTEYGNRFSDVFKSITADNGSEFENFAQVEQWGTLVYFAHPYSSWERPINERHNGLLRGFIPKGVSMEKFSPEQVLAFADELNGRPRRRLGYRTPEELFEAFLDCVYAA</sequence>
<dbReference type="GO" id="GO:0004803">
    <property type="term" value="F:transposase activity"/>
    <property type="evidence" value="ECO:0007669"/>
    <property type="project" value="TreeGrafter"/>
</dbReference>
<dbReference type="Gene3D" id="3.30.420.10">
    <property type="entry name" value="Ribonuclease H-like superfamily/Ribonuclease H"/>
    <property type="match status" value="1"/>
</dbReference>
<feature type="domain" description="Integrase catalytic" evidence="2">
    <location>
        <begin position="147"/>
        <end position="313"/>
    </location>
</feature>
<dbReference type="NCBIfam" id="NF033563">
    <property type="entry name" value="transpos_IS30"/>
    <property type="match status" value="1"/>
</dbReference>
<dbReference type="SUPFAM" id="SSF53098">
    <property type="entry name" value="Ribonuclease H-like"/>
    <property type="match status" value="1"/>
</dbReference>
<dbReference type="InterPro" id="IPR001584">
    <property type="entry name" value="Integrase_cat-core"/>
</dbReference>
<dbReference type="InterPro" id="IPR025246">
    <property type="entry name" value="IS30-like_HTH"/>
</dbReference>
<protein>
    <submittedName>
        <fullName evidence="3">IS30 family transposase ISHahy9</fullName>
    </submittedName>
</protein>
<dbReference type="InterPro" id="IPR051917">
    <property type="entry name" value="Transposase-Integrase"/>
</dbReference>
<dbReference type="InterPro" id="IPR012337">
    <property type="entry name" value="RNaseH-like_sf"/>
</dbReference>
<evidence type="ECO:0000259" key="2">
    <source>
        <dbReference type="PROSITE" id="PS50994"/>
    </source>
</evidence>
<dbReference type="GO" id="GO:0003676">
    <property type="term" value="F:nucleic acid binding"/>
    <property type="evidence" value="ECO:0007669"/>
    <property type="project" value="InterPro"/>
</dbReference>
<proteinExistence type="predicted"/>
<dbReference type="GO" id="GO:0006310">
    <property type="term" value="P:DNA recombination"/>
    <property type="evidence" value="ECO:0007669"/>
    <property type="project" value="UniProtKB-KW"/>
</dbReference>
<evidence type="ECO:0000313" key="3">
    <source>
        <dbReference type="EMBL" id="MPM81913.1"/>
    </source>
</evidence>
<organism evidence="3">
    <name type="scientific">bioreactor metagenome</name>
    <dbReference type="NCBI Taxonomy" id="1076179"/>
    <lineage>
        <taxon>unclassified sequences</taxon>
        <taxon>metagenomes</taxon>
        <taxon>ecological metagenomes</taxon>
    </lineage>
</organism>
<dbReference type="EMBL" id="VSSQ01031134">
    <property type="protein sequence ID" value="MPM81913.1"/>
    <property type="molecule type" value="Genomic_DNA"/>
</dbReference>
<reference evidence="3" key="1">
    <citation type="submission" date="2019-08" db="EMBL/GenBank/DDBJ databases">
        <authorList>
            <person name="Kucharzyk K."/>
            <person name="Murdoch R.W."/>
            <person name="Higgins S."/>
            <person name="Loffler F."/>
        </authorList>
    </citation>
    <scope>NUCLEOTIDE SEQUENCE</scope>
</reference>
<keyword evidence="1" id="KW-0233">DNA recombination</keyword>
<dbReference type="GO" id="GO:0005829">
    <property type="term" value="C:cytosol"/>
    <property type="evidence" value="ECO:0007669"/>
    <property type="project" value="TreeGrafter"/>
</dbReference>
<dbReference type="Pfam" id="PF13936">
    <property type="entry name" value="HTH_38"/>
    <property type="match status" value="1"/>
</dbReference>
<dbReference type="GO" id="GO:0032196">
    <property type="term" value="P:transposition"/>
    <property type="evidence" value="ECO:0007669"/>
    <property type="project" value="TreeGrafter"/>
</dbReference>
<comment type="caution">
    <text evidence="3">The sequence shown here is derived from an EMBL/GenBank/DDBJ whole genome shotgun (WGS) entry which is preliminary data.</text>
</comment>
<gene>
    <name evidence="3" type="ORF">SDC9_128970</name>
</gene>